<protein>
    <recommendedName>
        <fullName evidence="3">Reverse transcriptase domain-containing protein</fullName>
    </recommendedName>
</protein>
<organism evidence="2">
    <name type="scientific">Tanacetum cinerariifolium</name>
    <name type="common">Dalmatian daisy</name>
    <name type="synonym">Chrysanthemum cinerariifolium</name>
    <dbReference type="NCBI Taxonomy" id="118510"/>
    <lineage>
        <taxon>Eukaryota</taxon>
        <taxon>Viridiplantae</taxon>
        <taxon>Streptophyta</taxon>
        <taxon>Embryophyta</taxon>
        <taxon>Tracheophyta</taxon>
        <taxon>Spermatophyta</taxon>
        <taxon>Magnoliopsida</taxon>
        <taxon>eudicotyledons</taxon>
        <taxon>Gunneridae</taxon>
        <taxon>Pentapetalae</taxon>
        <taxon>asterids</taxon>
        <taxon>campanulids</taxon>
        <taxon>Asterales</taxon>
        <taxon>Asteraceae</taxon>
        <taxon>Asteroideae</taxon>
        <taxon>Anthemideae</taxon>
        <taxon>Anthemidinae</taxon>
        <taxon>Tanacetum</taxon>
    </lineage>
</organism>
<reference evidence="2" key="1">
    <citation type="journal article" date="2019" name="Sci. Rep.">
        <title>Draft genome of Tanacetum cinerariifolium, the natural source of mosquito coil.</title>
        <authorList>
            <person name="Yamashiro T."/>
            <person name="Shiraishi A."/>
            <person name="Satake H."/>
            <person name="Nakayama K."/>
        </authorList>
    </citation>
    <scope>NUCLEOTIDE SEQUENCE</scope>
</reference>
<gene>
    <name evidence="2" type="ORF">Tci_447980</name>
</gene>
<sequence>MKQDSRAADRTLYTYHSAFTTFSNPLFNDNDDFTSSDDESLPDEDVLTGDFKVYLNLLFDDDEINSDEIDPHCFNIESDFVESLSNRDTLNDSSPKFDFLKEFSGALMPTSVADEERIRREHAEYISLMERLFTINPCPRLMENSNAIIETPPSSPILLQDNDSQREEIDIVTDTNELLPPGFENDDSEVEIDVVEELLVDDSISLPENKSFYFDHQDDPSFPRPPLEPPDVEPN</sequence>
<comment type="caution">
    <text evidence="2">The sequence shown here is derived from an EMBL/GenBank/DDBJ whole genome shotgun (WGS) entry which is preliminary data.</text>
</comment>
<name>A0A699HSJ7_TANCI</name>
<evidence type="ECO:0008006" key="3">
    <source>
        <dbReference type="Google" id="ProtNLM"/>
    </source>
</evidence>
<dbReference type="EMBL" id="BKCJ010207075">
    <property type="protein sequence ID" value="GEY76006.1"/>
    <property type="molecule type" value="Genomic_DNA"/>
</dbReference>
<dbReference type="AlphaFoldDB" id="A0A699HSJ7"/>
<accession>A0A699HSJ7</accession>
<proteinExistence type="predicted"/>
<evidence type="ECO:0000256" key="1">
    <source>
        <dbReference type="SAM" id="MobiDB-lite"/>
    </source>
</evidence>
<evidence type="ECO:0000313" key="2">
    <source>
        <dbReference type="EMBL" id="GEY76006.1"/>
    </source>
</evidence>
<feature type="region of interest" description="Disordered" evidence="1">
    <location>
        <begin position="210"/>
        <end position="235"/>
    </location>
</feature>